<dbReference type="EMBL" id="MOAM01000007">
    <property type="protein sequence ID" value="ROL78246.1"/>
    <property type="molecule type" value="Genomic_DNA"/>
</dbReference>
<dbReference type="FunFam" id="2.40.170.20:FF:000005">
    <property type="entry name" value="TonB-dependent siderophore receptor"/>
    <property type="match status" value="1"/>
</dbReference>
<dbReference type="GO" id="GO:0038023">
    <property type="term" value="F:signaling receptor activity"/>
    <property type="evidence" value="ECO:0007669"/>
    <property type="project" value="InterPro"/>
</dbReference>
<dbReference type="STRING" id="1292031.GCA_000425805_05236"/>
<gene>
    <name evidence="23" type="ORF">BHU25_02695</name>
</gene>
<keyword evidence="8" id="KW-0732">Signal</keyword>
<keyword evidence="9" id="KW-0864">Zinc transport</keyword>
<evidence type="ECO:0000256" key="10">
    <source>
        <dbReference type="ARBA" id="ARBA00023004"/>
    </source>
</evidence>
<dbReference type="GO" id="GO:0015675">
    <property type="term" value="P:nickel cation transport"/>
    <property type="evidence" value="ECO:0007669"/>
    <property type="project" value="UniProtKB-KW"/>
</dbReference>
<evidence type="ECO:0000256" key="15">
    <source>
        <dbReference type="ARBA" id="ARBA00023170"/>
    </source>
</evidence>
<dbReference type="PANTHER" id="PTHR32552:SF68">
    <property type="entry name" value="FERRICHROME OUTER MEMBRANE TRANSPORTER_PHAGE RECEPTOR"/>
    <property type="match status" value="1"/>
</dbReference>
<dbReference type="Proteomes" id="UP000285286">
    <property type="component" value="Unassembled WGS sequence"/>
</dbReference>
<accession>A0A423DZB4</accession>
<dbReference type="Pfam" id="PF07660">
    <property type="entry name" value="STN"/>
    <property type="match status" value="1"/>
</dbReference>
<dbReference type="InterPro" id="IPR036942">
    <property type="entry name" value="Beta-barrel_TonB_sf"/>
</dbReference>
<dbReference type="Gene3D" id="2.40.170.20">
    <property type="entry name" value="TonB-dependent receptor, beta-barrel domain"/>
    <property type="match status" value="1"/>
</dbReference>
<dbReference type="FunFam" id="2.170.130.10:FF:000001">
    <property type="entry name" value="Catecholate siderophore TonB-dependent receptor"/>
    <property type="match status" value="1"/>
</dbReference>
<dbReference type="GO" id="GO:0009279">
    <property type="term" value="C:cell outer membrane"/>
    <property type="evidence" value="ECO:0007669"/>
    <property type="project" value="UniProtKB-SubCell"/>
</dbReference>
<evidence type="ECO:0000256" key="18">
    <source>
        <dbReference type="ARBA" id="ARBA00072467"/>
    </source>
</evidence>
<dbReference type="CDD" id="cd01347">
    <property type="entry name" value="ligand_gated_channel"/>
    <property type="match status" value="1"/>
</dbReference>
<dbReference type="InterPro" id="IPR010105">
    <property type="entry name" value="TonB_sidphr_rcpt"/>
</dbReference>
<comment type="similarity">
    <text evidence="2 19 21">Belongs to the TonB-dependent receptor family.</text>
</comment>
<evidence type="ECO:0000259" key="22">
    <source>
        <dbReference type="SMART" id="SM00965"/>
    </source>
</evidence>
<keyword evidence="15 23" id="KW-0675">Receptor</keyword>
<evidence type="ECO:0000256" key="5">
    <source>
        <dbReference type="ARBA" id="ARBA00022496"/>
    </source>
</evidence>
<keyword evidence="6" id="KW-0533">Nickel</keyword>
<dbReference type="InterPro" id="IPR000531">
    <property type="entry name" value="Beta-barrel_TonB"/>
</dbReference>
<comment type="function">
    <text evidence="17">Transports the metallophore pseudopaline, which is involved in the acquisition of nickel and zinc, and thus enables bacterial growth inside the host, where metal access is limited. Is probably involved in the import of pseudopaline-metal complexes.</text>
</comment>
<dbReference type="InterPro" id="IPR012910">
    <property type="entry name" value="Plug_dom"/>
</dbReference>
<evidence type="ECO:0000256" key="12">
    <source>
        <dbReference type="ARBA" id="ARBA00023077"/>
    </source>
</evidence>
<evidence type="ECO:0000313" key="24">
    <source>
        <dbReference type="Proteomes" id="UP000285286"/>
    </source>
</evidence>
<dbReference type="PANTHER" id="PTHR32552">
    <property type="entry name" value="FERRICHROME IRON RECEPTOR-RELATED"/>
    <property type="match status" value="1"/>
</dbReference>
<reference evidence="23 24" key="1">
    <citation type="submission" date="2016-10" db="EMBL/GenBank/DDBJ databases">
        <title>Comparative genome analysis of multiple Pseudomonas spp. focuses on biocontrol and plant growth promoting traits.</title>
        <authorList>
            <person name="Tao X.-Y."/>
            <person name="Taylor C.G."/>
        </authorList>
    </citation>
    <scope>NUCLEOTIDE SEQUENCE [LARGE SCALE GENOMIC DNA]</scope>
    <source>
        <strain evidence="23 24">15D11</strain>
    </source>
</reference>
<name>A0A423DZB4_9PSED</name>
<dbReference type="InterPro" id="IPR039426">
    <property type="entry name" value="TonB-dep_rcpt-like"/>
</dbReference>
<keyword evidence="14 19" id="KW-0472">Membrane</keyword>
<dbReference type="InterPro" id="IPR010917">
    <property type="entry name" value="TonB_rcpt_CS"/>
</dbReference>
<evidence type="ECO:0000256" key="11">
    <source>
        <dbReference type="ARBA" id="ARBA00023065"/>
    </source>
</evidence>
<keyword evidence="10" id="KW-0408">Iron</keyword>
<dbReference type="Gene3D" id="2.170.130.10">
    <property type="entry name" value="TonB-dependent receptor, plug domain"/>
    <property type="match status" value="1"/>
</dbReference>
<organism evidence="23 24">
    <name type="scientific">Pseudomonas vranovensis</name>
    <dbReference type="NCBI Taxonomy" id="321661"/>
    <lineage>
        <taxon>Bacteria</taxon>
        <taxon>Pseudomonadati</taxon>
        <taxon>Pseudomonadota</taxon>
        <taxon>Gammaproteobacteria</taxon>
        <taxon>Pseudomonadales</taxon>
        <taxon>Pseudomonadaceae</taxon>
        <taxon>Pseudomonas</taxon>
    </lineage>
</organism>
<keyword evidence="7 19" id="KW-0812">Transmembrane</keyword>
<dbReference type="AlphaFoldDB" id="A0A423DZB4"/>
<keyword evidence="16 19" id="KW-0998">Cell outer membrane</keyword>
<keyword evidence="11" id="KW-0406">Ion transport</keyword>
<evidence type="ECO:0000313" key="23">
    <source>
        <dbReference type="EMBL" id="ROL78246.1"/>
    </source>
</evidence>
<keyword evidence="9" id="KW-0862">Zinc</keyword>
<dbReference type="GO" id="GO:0006829">
    <property type="term" value="P:zinc ion transport"/>
    <property type="evidence" value="ECO:0007669"/>
    <property type="project" value="UniProtKB-KW"/>
</dbReference>
<dbReference type="SMART" id="SM00965">
    <property type="entry name" value="STN"/>
    <property type="match status" value="1"/>
</dbReference>
<evidence type="ECO:0000256" key="1">
    <source>
        <dbReference type="ARBA" id="ARBA00004571"/>
    </source>
</evidence>
<dbReference type="PROSITE" id="PS01156">
    <property type="entry name" value="TONB_DEPENDENT_REC_2"/>
    <property type="match status" value="1"/>
</dbReference>
<evidence type="ECO:0000256" key="21">
    <source>
        <dbReference type="RuleBase" id="RU003357"/>
    </source>
</evidence>
<evidence type="ECO:0000256" key="8">
    <source>
        <dbReference type="ARBA" id="ARBA00022729"/>
    </source>
</evidence>
<evidence type="ECO:0000256" key="19">
    <source>
        <dbReference type="PROSITE-ProRule" id="PRU01360"/>
    </source>
</evidence>
<comment type="caution">
    <text evidence="23">The sequence shown here is derived from an EMBL/GenBank/DDBJ whole genome shotgun (WGS) entry which is preliminary data.</text>
</comment>
<dbReference type="InterPro" id="IPR011662">
    <property type="entry name" value="Secretin/TonB_short_N"/>
</dbReference>
<feature type="short sequence motif" description="TonB C-terminal box" evidence="20">
    <location>
        <begin position="821"/>
        <end position="838"/>
    </location>
</feature>
<dbReference type="NCBIfam" id="TIGR01783">
    <property type="entry name" value="TonB-siderophor"/>
    <property type="match status" value="1"/>
</dbReference>
<dbReference type="GO" id="GO:0015891">
    <property type="term" value="P:siderophore transport"/>
    <property type="evidence" value="ECO:0007669"/>
    <property type="project" value="InterPro"/>
</dbReference>
<keyword evidence="3 19" id="KW-0813">Transport</keyword>
<dbReference type="Gene3D" id="3.55.50.30">
    <property type="match status" value="1"/>
</dbReference>
<evidence type="ECO:0000256" key="6">
    <source>
        <dbReference type="ARBA" id="ARBA00022596"/>
    </source>
</evidence>
<evidence type="ECO:0000256" key="9">
    <source>
        <dbReference type="ARBA" id="ARBA00022906"/>
    </source>
</evidence>
<proteinExistence type="inferred from homology"/>
<keyword evidence="4 19" id="KW-1134">Transmembrane beta strand</keyword>
<evidence type="ECO:0000256" key="20">
    <source>
        <dbReference type="PROSITE-ProRule" id="PRU10144"/>
    </source>
</evidence>
<keyword evidence="5" id="KW-0410">Iron transport</keyword>
<evidence type="ECO:0000256" key="3">
    <source>
        <dbReference type="ARBA" id="ARBA00022448"/>
    </source>
</evidence>
<comment type="subcellular location">
    <subcellularLocation>
        <location evidence="1 19">Cell outer membrane</location>
        <topology evidence="1 19">Multi-pass membrane protein</topology>
    </subcellularLocation>
</comment>
<dbReference type="SUPFAM" id="SSF56935">
    <property type="entry name" value="Porins"/>
    <property type="match status" value="1"/>
</dbReference>
<evidence type="ECO:0000256" key="14">
    <source>
        <dbReference type="ARBA" id="ARBA00023136"/>
    </source>
</evidence>
<dbReference type="PROSITE" id="PS52016">
    <property type="entry name" value="TONB_DEPENDENT_REC_3"/>
    <property type="match status" value="1"/>
</dbReference>
<dbReference type="GO" id="GO:0015344">
    <property type="term" value="F:siderophore uptake transmembrane transporter activity"/>
    <property type="evidence" value="ECO:0007669"/>
    <property type="project" value="TreeGrafter"/>
</dbReference>
<dbReference type="Pfam" id="PF07715">
    <property type="entry name" value="Plug"/>
    <property type="match status" value="1"/>
</dbReference>
<keyword evidence="13" id="KW-0921">Nickel transport</keyword>
<evidence type="ECO:0000256" key="13">
    <source>
        <dbReference type="ARBA" id="ARBA00023112"/>
    </source>
</evidence>
<evidence type="ECO:0000256" key="7">
    <source>
        <dbReference type="ARBA" id="ARBA00022692"/>
    </source>
</evidence>
<evidence type="ECO:0000256" key="2">
    <source>
        <dbReference type="ARBA" id="ARBA00009810"/>
    </source>
</evidence>
<dbReference type="RefSeq" id="WP_123564711.1">
    <property type="nucleotide sequence ID" value="NZ_MOAM01000007.1"/>
</dbReference>
<sequence length="838" mass="92522">MRNASPLLRLNKKNDFQPSLDSACSSVLGKAIRAALLGTALGITAVPAMTLASPAGSASQQYNIPAGSLDEVLNQFARQAQITLSSTPQMTQGLQSPGLQGSYATDQALRQLLNGSGLEALSQDGGSYVLRAQAQDAALSLPSTEVREFALGNALGSMEGYNATHSQVATKTSAPILETSQSVSVVTRQQMDDQGSQTVAQAMRYTPGVLTNPYGATHRYDYVAMRGFNDGSVDNIYLDGLKSMGDSGTYSTMQVDPYFLERVDILKGPSSVLYGRSSPGGLVALTSKKPLYEAYHQVQATVGTQGQRGVGFDFSGPLDDDKRIAYRLVGLADQSDTQFDHNEEKRFALAPTVSINFSEDTSLTLQAYLQHDPDGGYHGGVPADGALHQRNGQRISDHFFEGEPGVDRYERDQQSFGYQFEHRFNDVFTARQNFRYLDSTVKMDQVYAWGWTTPTSNELNRYYTGGDEKLHSYIIDNMLQAEYFTGSAKHTTLLGLDYQRRKTVVDWRSGSLAPINAFDPQYGNSQITYYNPTSYLRRLQQTGVYLQDLIELDQWRFSLGLRQDWVKTSDENRIAETSRPLGTRIRDQRTKLTGRAGVLYLFENGIAPYISYSESFNPNSYADQAGNPLAPTEGTQWEAGIKYQPPGTDNLFTASVFRVEQENLASKLPQEEFYRPVGQVRSQGLELEAHMQVTDNLKVLGSYTFTDIEYSKSMPSTLFASDLDNKGNSPTQAPRHMASLWADYNFRQGALDGLRLGGGVRYVGYSWVDAENTMKVPSYTLFDASVGYDLGKVGLKGVDVRLNANNLTNESYIASCASLSYCYMGEERNVSATVSYQF</sequence>
<feature type="domain" description="Secretin/TonB short N-terminal" evidence="22">
    <location>
        <begin position="82"/>
        <end position="133"/>
    </location>
</feature>
<dbReference type="Pfam" id="PF00593">
    <property type="entry name" value="TonB_dep_Rec_b-barrel"/>
    <property type="match status" value="1"/>
</dbReference>
<evidence type="ECO:0000256" key="16">
    <source>
        <dbReference type="ARBA" id="ARBA00023237"/>
    </source>
</evidence>
<protein>
    <recommendedName>
        <fullName evidence="18">Metal-pseudopaline receptor CntO</fullName>
    </recommendedName>
</protein>
<evidence type="ECO:0000256" key="17">
    <source>
        <dbReference type="ARBA" id="ARBA00056786"/>
    </source>
</evidence>
<evidence type="ECO:0000256" key="4">
    <source>
        <dbReference type="ARBA" id="ARBA00022452"/>
    </source>
</evidence>
<keyword evidence="12 21" id="KW-0798">TonB box</keyword>
<keyword evidence="24" id="KW-1185">Reference proteome</keyword>
<dbReference type="InterPro" id="IPR037066">
    <property type="entry name" value="Plug_dom_sf"/>
</dbReference>